<protein>
    <submittedName>
        <fullName evidence="2">Antirestriction protein ArdC</fullName>
    </submittedName>
</protein>
<proteinExistence type="predicted"/>
<evidence type="ECO:0000313" key="3">
    <source>
        <dbReference type="Proteomes" id="UP000199533"/>
    </source>
</evidence>
<dbReference type="Pfam" id="PF08401">
    <property type="entry name" value="ArdcN"/>
    <property type="match status" value="1"/>
</dbReference>
<gene>
    <name evidence="2" type="ORF">SAMN05216302_104211</name>
</gene>
<feature type="domain" description="N-terminal" evidence="1">
    <location>
        <begin position="22"/>
        <end position="101"/>
    </location>
</feature>
<reference evidence="3" key="1">
    <citation type="submission" date="2016-10" db="EMBL/GenBank/DDBJ databases">
        <authorList>
            <person name="Varghese N."/>
            <person name="Submissions S."/>
        </authorList>
    </citation>
    <scope>NUCLEOTIDE SEQUENCE [LARGE SCALE GENOMIC DNA]</scope>
    <source>
        <strain evidence="3">Nm69</strain>
    </source>
</reference>
<evidence type="ECO:0000313" key="2">
    <source>
        <dbReference type="EMBL" id="SFL20887.1"/>
    </source>
</evidence>
<keyword evidence="3" id="KW-1185">Reference proteome</keyword>
<dbReference type="Proteomes" id="UP000199533">
    <property type="component" value="Unassembled WGS sequence"/>
</dbReference>
<dbReference type="EMBL" id="FOSP01000042">
    <property type="protein sequence ID" value="SFL20887.1"/>
    <property type="molecule type" value="Genomic_DNA"/>
</dbReference>
<sequence>MMDKPDWGYLLDQALTAPGLLSKAYSVFHHYSLSNRMLAIVQLEQRNLPIAPIASFKRWQELGRIVRRGEKALSLIMPITVKKKADDENIDNDEVDVFRMFRMKRLWFSLDQTEGEDYQPEVTIPEWNKVAALNQLGIVEEPFSHISGNAMGYACPTRMAVAINPLNRMPWKTLFHEIAHCLLHRQAIVMVDGEELANGEVEAEAECVAYLCCATLGLPGLVKSRGYIQHWLTVDEKKASDFKTRSASRIFAAADKVLKAGSVIPKDS</sequence>
<dbReference type="RefSeq" id="WP_211753476.1">
    <property type="nucleotide sequence ID" value="NZ_FOSP01000042.1"/>
</dbReference>
<dbReference type="InterPro" id="IPR013610">
    <property type="entry name" value="ArdC_N"/>
</dbReference>
<dbReference type="AlphaFoldDB" id="A0A1I4FV42"/>
<organism evidence="2 3">
    <name type="scientific">Nitrosomonas aestuarii</name>
    <dbReference type="NCBI Taxonomy" id="52441"/>
    <lineage>
        <taxon>Bacteria</taxon>
        <taxon>Pseudomonadati</taxon>
        <taxon>Pseudomonadota</taxon>
        <taxon>Betaproteobacteria</taxon>
        <taxon>Nitrosomonadales</taxon>
        <taxon>Nitrosomonadaceae</taxon>
        <taxon>Nitrosomonas</taxon>
    </lineage>
</organism>
<name>A0A1I4FV42_9PROT</name>
<evidence type="ECO:0000259" key="1">
    <source>
        <dbReference type="Pfam" id="PF08401"/>
    </source>
</evidence>
<dbReference type="GO" id="GO:0003697">
    <property type="term" value="F:single-stranded DNA binding"/>
    <property type="evidence" value="ECO:0007669"/>
    <property type="project" value="InterPro"/>
</dbReference>
<accession>A0A1I4FV42</accession>
<dbReference type="STRING" id="52441.SAMN05216302_104211"/>